<keyword evidence="2" id="KW-1185">Reference proteome</keyword>
<accession>A0AA38TY19</accession>
<reference evidence="1" key="1">
    <citation type="submission" date="2023-03" db="EMBL/GenBank/DDBJ databases">
        <title>Chromosome-scale reference genome and RAD-based genetic map of yellow starthistle (Centaurea solstitialis) reveal putative structural variation and QTLs associated with invader traits.</title>
        <authorList>
            <person name="Reatini B."/>
            <person name="Cang F.A."/>
            <person name="Jiang Q."/>
            <person name="Mckibben M.T.W."/>
            <person name="Barker M.S."/>
            <person name="Rieseberg L.H."/>
            <person name="Dlugosch K.M."/>
        </authorList>
    </citation>
    <scope>NUCLEOTIDE SEQUENCE</scope>
    <source>
        <strain evidence="1">CAN-66</strain>
        <tissue evidence="1">Leaf</tissue>
    </source>
</reference>
<organism evidence="1 2">
    <name type="scientific">Centaurea solstitialis</name>
    <name type="common">yellow star-thistle</name>
    <dbReference type="NCBI Taxonomy" id="347529"/>
    <lineage>
        <taxon>Eukaryota</taxon>
        <taxon>Viridiplantae</taxon>
        <taxon>Streptophyta</taxon>
        <taxon>Embryophyta</taxon>
        <taxon>Tracheophyta</taxon>
        <taxon>Spermatophyta</taxon>
        <taxon>Magnoliopsida</taxon>
        <taxon>eudicotyledons</taxon>
        <taxon>Gunneridae</taxon>
        <taxon>Pentapetalae</taxon>
        <taxon>asterids</taxon>
        <taxon>campanulids</taxon>
        <taxon>Asterales</taxon>
        <taxon>Asteraceae</taxon>
        <taxon>Carduoideae</taxon>
        <taxon>Cardueae</taxon>
        <taxon>Centaureinae</taxon>
        <taxon>Centaurea</taxon>
    </lineage>
</organism>
<gene>
    <name evidence="1" type="ORF">OSB04_001214</name>
</gene>
<comment type="caution">
    <text evidence="1">The sequence shown here is derived from an EMBL/GenBank/DDBJ whole genome shotgun (WGS) entry which is preliminary data.</text>
</comment>
<dbReference type="EMBL" id="JARYMX010000001">
    <property type="protein sequence ID" value="KAJ9565248.1"/>
    <property type="molecule type" value="Genomic_DNA"/>
</dbReference>
<evidence type="ECO:0000313" key="1">
    <source>
        <dbReference type="EMBL" id="KAJ9565248.1"/>
    </source>
</evidence>
<sequence length="104" mass="11565">MATSSFRLAVSPLIHSHNSSSKLLFSIPNYKATSIRILCFSSSSSPLTTTLETLAPPPPPDHSGNKWEPFRKKKVVMRIGYVGTDYRGLQMQKDDSISRTRIAI</sequence>
<protein>
    <recommendedName>
        <fullName evidence="3">tRNA pseudouridine synthase</fullName>
    </recommendedName>
</protein>
<dbReference type="Proteomes" id="UP001172457">
    <property type="component" value="Chromosome 1"/>
</dbReference>
<evidence type="ECO:0000313" key="2">
    <source>
        <dbReference type="Proteomes" id="UP001172457"/>
    </source>
</evidence>
<name>A0AA38TY19_9ASTR</name>
<evidence type="ECO:0008006" key="3">
    <source>
        <dbReference type="Google" id="ProtNLM"/>
    </source>
</evidence>
<dbReference type="AlphaFoldDB" id="A0AA38TY19"/>
<proteinExistence type="predicted"/>